<protein>
    <recommendedName>
        <fullName evidence="5">Aspartyl/asparaginy/proline hydroxylase domain-containing protein</fullName>
    </recommendedName>
</protein>
<evidence type="ECO:0000256" key="4">
    <source>
        <dbReference type="SAM" id="MobiDB-lite"/>
    </source>
</evidence>
<feature type="domain" description="Aspartyl/asparaginy/proline hydroxylase" evidence="5">
    <location>
        <begin position="145"/>
        <end position="302"/>
    </location>
</feature>
<sequence>MTIAPHLGRVLTNRASFSPSLRKQVLCHFSSSSGSTPEQHPEDSATVVQGPSLLTSTGVHRPSPSLFQLPGLRSLPMWTAPSPPSGEGVKSRRRIAYNDPFVSDVVQRLESNFSSIKAEYLDAVLGINSGFDDNEEDDQKRRKNPLEPDYDVNQKGGEHASDALHTGSWDWHSYLLQGEFNSKFASRCPKTASTVNELNKDGALFGTPFGFCFFSTLMGQSTIKPHTGPMNLRLRVHLPLIVPTTDGKNNGNERPKCGIRVGSKIHEWKEGEALVLDDSYEHEVWNDTNEPRVLLLVDIWHPDVSIIERERIGHMFEYAREKGWIGR</sequence>
<dbReference type="SUPFAM" id="SSF51197">
    <property type="entry name" value="Clavaminate synthase-like"/>
    <property type="match status" value="1"/>
</dbReference>
<dbReference type="Pfam" id="PF05118">
    <property type="entry name" value="Asp_Arg_Hydrox"/>
    <property type="match status" value="1"/>
</dbReference>
<accession>A0A7S4T8P7</accession>
<proteinExistence type="inferred from homology"/>
<reference evidence="6" key="1">
    <citation type="submission" date="2021-01" db="EMBL/GenBank/DDBJ databases">
        <authorList>
            <person name="Corre E."/>
            <person name="Pelletier E."/>
            <person name="Niang G."/>
            <person name="Scheremetjew M."/>
            <person name="Finn R."/>
            <person name="Kale V."/>
            <person name="Holt S."/>
            <person name="Cochrane G."/>
            <person name="Meng A."/>
            <person name="Brown T."/>
            <person name="Cohen L."/>
        </authorList>
    </citation>
    <scope>NUCLEOTIDE SEQUENCE</scope>
    <source>
        <strain evidence="6">GSO104</strain>
    </source>
</reference>
<keyword evidence="2" id="KW-0223">Dioxygenase</keyword>
<dbReference type="GO" id="GO:0051213">
    <property type="term" value="F:dioxygenase activity"/>
    <property type="evidence" value="ECO:0007669"/>
    <property type="project" value="UniProtKB-KW"/>
</dbReference>
<comment type="similarity">
    <text evidence="1">Belongs to the aspartyl/asparaginyl beta-hydroxylase family.</text>
</comment>
<organism evidence="6">
    <name type="scientific">Ditylum brightwellii</name>
    <dbReference type="NCBI Taxonomy" id="49249"/>
    <lineage>
        <taxon>Eukaryota</taxon>
        <taxon>Sar</taxon>
        <taxon>Stramenopiles</taxon>
        <taxon>Ochrophyta</taxon>
        <taxon>Bacillariophyta</taxon>
        <taxon>Mediophyceae</taxon>
        <taxon>Lithodesmiophycidae</taxon>
        <taxon>Lithodesmiales</taxon>
        <taxon>Lithodesmiaceae</taxon>
        <taxon>Ditylum</taxon>
    </lineage>
</organism>
<keyword evidence="3" id="KW-0560">Oxidoreductase</keyword>
<evidence type="ECO:0000313" key="6">
    <source>
        <dbReference type="EMBL" id="CAE4667212.1"/>
    </source>
</evidence>
<evidence type="ECO:0000256" key="1">
    <source>
        <dbReference type="ARBA" id="ARBA00007730"/>
    </source>
</evidence>
<dbReference type="GO" id="GO:0016020">
    <property type="term" value="C:membrane"/>
    <property type="evidence" value="ECO:0007669"/>
    <property type="project" value="TreeGrafter"/>
</dbReference>
<dbReference type="InterPro" id="IPR051821">
    <property type="entry name" value="Asp/Asn_beta-hydroxylase"/>
</dbReference>
<dbReference type="InterPro" id="IPR027443">
    <property type="entry name" value="IPNS-like_sf"/>
</dbReference>
<evidence type="ECO:0000256" key="3">
    <source>
        <dbReference type="ARBA" id="ARBA00023002"/>
    </source>
</evidence>
<name>A0A7S4T8P7_9STRA</name>
<evidence type="ECO:0000259" key="5">
    <source>
        <dbReference type="Pfam" id="PF05118"/>
    </source>
</evidence>
<dbReference type="AlphaFoldDB" id="A0A7S4T8P7"/>
<dbReference type="PANTHER" id="PTHR46332">
    <property type="entry name" value="ASPARTATE BETA-HYDROXYLASE DOMAIN-CONTAINING PROTEIN 2"/>
    <property type="match status" value="1"/>
</dbReference>
<feature type="region of interest" description="Disordered" evidence="4">
    <location>
        <begin position="129"/>
        <end position="161"/>
    </location>
</feature>
<dbReference type="PANTHER" id="PTHR46332:SF5">
    <property type="entry name" value="ASPARTATE BETA-HYDROXYLASE DOMAIN CONTAINING 2"/>
    <property type="match status" value="1"/>
</dbReference>
<dbReference type="Gene3D" id="2.60.120.330">
    <property type="entry name" value="B-lactam Antibiotic, Isopenicillin N Synthase, Chain"/>
    <property type="match status" value="1"/>
</dbReference>
<evidence type="ECO:0000256" key="2">
    <source>
        <dbReference type="ARBA" id="ARBA00022964"/>
    </source>
</evidence>
<gene>
    <name evidence="6" type="ORF">DBRI00130_LOCUS43432</name>
</gene>
<dbReference type="EMBL" id="HBNS01060342">
    <property type="protein sequence ID" value="CAE4667212.1"/>
    <property type="molecule type" value="Transcribed_RNA"/>
</dbReference>
<dbReference type="InterPro" id="IPR007803">
    <property type="entry name" value="Asp/Arg/Pro-Hydrxlase"/>
</dbReference>